<dbReference type="SMART" id="SM00119">
    <property type="entry name" value="HECTc"/>
    <property type="match status" value="1"/>
</dbReference>
<evidence type="ECO:0000313" key="7">
    <source>
        <dbReference type="Proteomes" id="UP000663829"/>
    </source>
</evidence>
<dbReference type="InterPro" id="IPR035983">
    <property type="entry name" value="Hect_E3_ubiquitin_ligase"/>
</dbReference>
<dbReference type="GO" id="GO:0004842">
    <property type="term" value="F:ubiquitin-protein transferase activity"/>
    <property type="evidence" value="ECO:0007669"/>
    <property type="project" value="InterPro"/>
</dbReference>
<dbReference type="OrthoDB" id="239701at2759"/>
<keyword evidence="1 2" id="KW-0833">Ubl conjugation pathway</keyword>
<dbReference type="InterPro" id="IPR003877">
    <property type="entry name" value="SPRY_dom"/>
</dbReference>
<reference evidence="5" key="1">
    <citation type="submission" date="2021-02" db="EMBL/GenBank/DDBJ databases">
        <authorList>
            <person name="Nowell W R."/>
        </authorList>
    </citation>
    <scope>NUCLEOTIDE SEQUENCE</scope>
</reference>
<dbReference type="InterPro" id="IPR001870">
    <property type="entry name" value="B30.2/SPRY"/>
</dbReference>
<dbReference type="InterPro" id="IPR013320">
    <property type="entry name" value="ConA-like_dom_sf"/>
</dbReference>
<dbReference type="PANTHER" id="PTHR46654:SF1">
    <property type="entry name" value="E3 UBIQUITIN-PROTEIN LIGASE HECTD3"/>
    <property type="match status" value="1"/>
</dbReference>
<dbReference type="Pfam" id="PF00632">
    <property type="entry name" value="HECT"/>
    <property type="match status" value="1"/>
</dbReference>
<dbReference type="PROSITE" id="PS50188">
    <property type="entry name" value="B302_SPRY"/>
    <property type="match status" value="1"/>
</dbReference>
<proteinExistence type="predicted"/>
<dbReference type="Proteomes" id="UP000681722">
    <property type="component" value="Unassembled WGS sequence"/>
</dbReference>
<evidence type="ECO:0008006" key="8">
    <source>
        <dbReference type="Google" id="ProtNLM"/>
    </source>
</evidence>
<dbReference type="InterPro" id="IPR043136">
    <property type="entry name" value="B30.2/SPRY_sf"/>
</dbReference>
<dbReference type="SMART" id="SM00449">
    <property type="entry name" value="SPRY"/>
    <property type="match status" value="1"/>
</dbReference>
<dbReference type="Pfam" id="PF00622">
    <property type="entry name" value="SPRY"/>
    <property type="match status" value="1"/>
</dbReference>
<dbReference type="SUPFAM" id="SSF56204">
    <property type="entry name" value="Hect, E3 ligase catalytic domain"/>
    <property type="match status" value="1"/>
</dbReference>
<evidence type="ECO:0000259" key="4">
    <source>
        <dbReference type="PROSITE" id="PS50237"/>
    </source>
</evidence>
<sequence>MGQVLSTIDSHCINLLASTQSNYAYSELLVTPESDIDLFLPLKTTGNKDKNTDGKESNEAIITKQTLIRRVRQNLFTLTNLHEFNTLNDQITTGIQKIIDRINNTNKITNITIANILEKQEQCQLAYVLKQTNDKSEKDLENSSIFTHPFVDNTIYKGTETEIELAKEDTFQRFQSQQLSFFALQSLLSILLVLIKTVQITDSTIIYQILTMAKQFIVQIPVKYLSSNAFKQSSLFTSLKPLSNYIQELSIQTIDLIAKKQAIEILLSFAVAKASFTDLLYLIVRLIFNTDNINIYDVRGLILQLNNGLVSIIDEVNLKKQLATKIDIEKRLAVEERTIDTKIETTNENHDEELGICDMFEQAEDDFKWKTKSRNISSEIQKYKEAQIKLLQTNKTLSDMTNFLDNPLDYLQLINVLPNSNLMTLDESKFTPTFLASILLAHIDLHNQINSKCAFDINSLNTSFSFSLHSDTFKQLFDVIQKLSITQLSDHTAYILVACLRLFTTHLKFLIKSGLNTTELVSNTEFVQWKELMFQLATDIEIKTIDNNQSLHENIRITLCTEASKAFIYLLEKVPSLIDKLQFIHKCILDNKYPVLIQQLLIDLHDSITLKKWIELLTDGKLKQDMNHDENNDKSTFIQIQETTLTLLYSYMDICLESNYIQQQKQIKDDKIVTLDHVFLLFQELLLITLDNELSTVSNDIDDLCDSYTLPVTSLAIVYIKRVLTASTNTSIVSNLLQPMLSGLCILTQPKFNFKSTQVIFTAISPLLAEYLIHSTTTDTNTYLTAWLLGKISNIMLNSIKLHSLEKKHVNTLNMPLFGGGYEMTSEDNQYIIQLLQSNLAQYLQFELPRIKAINKIDHEFLMSIYNNVNDGAQLLLKLKMFAKDKQRLQKSIEIQANEATAALFAVYVKHYRRIKLAKIECQTDKNIKPNSKLISLYHYAAYIQTLFATTKAQGGDCNELYTQIKNNTLFLLSSIKENNFIAFVNDTSSITNITNKRKSSVETPFLEVSPKNMFQRQISRWTKAKYILRLLRNTMTAIIRLKKMMLLRKQEAEQKQDNESILHRNIKTFVIEHKNTVQTEEIIICMKKQHERIITRLLTYKFIQIFIKKLFNIENNRIYMILSIYLPHLNNIHTDWHYLQNIENSNVLLKEQIEFIYYSIIQNIIKFILSLSSESTISSTLILHSFSLLNLSYKSTDLIQIYNSRLIKDLFMHVSTIKTNDAPWNIRFTAFNWFRMVILQLSDIMEIEEKNNGKVNPVLQQLHENIFHKLILSELQGLRQLKKTASNTNLNNIENENIHLNDAEIGWFIAKKSTTTQDIVMTNQTQVEIEIYTNQLLVLLLRCVHLYTHVRYSCSTSIYIQELLYIYSTSMNSISTTLALKLLRDLLNLLLQNNHIMFTLKSHETVNRKQLLETFLFTIGNSCLQISDSTIRSNSATVTELIYIYRTLISVRSSWQTLAIQIIVDAIKLSSSLIKSIETIESSTLNHFLASLCVLGGYIQPYYEGCIVYVYEDLNIDEYDSAVIVNIDNNIRDSDLADGLPYCIQYATSNEIKWISADKLRIETCIPVPNLLPVSAILISNDTIPSEVDTFKTTETNAYVLIDTLGLLIQNDIITTDNLTLLQIRRRCIAALSHILNDKKLIEVFMTKPYASVIAQLALSGSINSGTYNTMPVDLRLMNKTHLEQYSLSLDTCVRMKQILDDDEKSVETDTDKNINAPTTVSLDNLSNTLEHPNTNFRIWNQKLDGVIYDPLIYKAVSTILDENPDWNAYATEIQVQRFKHGRSGNDEVRIIQFSPDQHGKIEECGDKHKFNGKVTCVNNMSCFPTFRTDNIRLTKGKWYYCIKLACDSIIQVGWGTEKFVPNIEQNLGVGDNDYSWSYDGSRGTLYHNATDYFASSVRWTYDDVCGCGIEIDGENTVIKYWLNGELLGTAFTHKTNPDCECQCNLLPDGEHTIYYPAASLSQGSCCEFIFSPEDMEKCPLPKGYKPLLLPKIIHTENTLVAYPYSAYLVGDKPKDYFHINREQSEVTHQFLRDFVNKEHIQTTSKLEDVNKENYQQLKVPNMGIPFSIDTYVNNETLTALTISFDFEYTVIPEVNVDEFIVKLLTLDTELFTIPIQLNKSTEANELKFQNKNIYHIAIIFQLQKPVIIYINNKCSTFDCNTFNMNKKNLNFCILPEFSGEIKNIGIWRYPLSEQHIQRLFTYSLSYIAVDYRKLQQHRKQNNTLTFNQPQFPRELLLCTEPFDSKLWDKKKKTIDPDEFKYFRMLSTDTVINTEYAIQLFGNNSYLVLDKSSINDPLDVNEKSETKSEDKSLNVWTEYKIILDIKIPCLAVETKTTLDAADEKAGAVNETTGIRKESIITTDLNESFHTAYSGEFETILNTLTLLRISESRELCITNEGRLCVSDAKSVTTLKSHEYSRLVICKKHDNMKVYVNGKLELNVSVDEQAYALNEDYIYLFKELDNSNVLSSDIVRIECKSITFKNKCIDQLSSVLESPTHSLEKFVALPFATLSNSLMSIGYKKQWIKTIIKQYNVYNIQTIDTLIRQNMQHLLDVDLVKERESKVDLLCRLNSHIDREKLKKFTKPLKLDTDADVVTACEQILEHWNELQTENTSIINDVNNSMNKSDVDSNVLINNDDDNDDIDQSDTVEVLRPKWYSKCVDKLNIQDSIFRWMQDKTTQTTDSKNTTDKNSQLLDLTKPEENELTNEIDVHIQRKNVYKSIQYSHRQITYKQYVESRIACEIGLTSVYARYTILNMLKIWTNSNDKKNNLFPLQGFGDWHFITKLLRFMDYHYVHTSISSDETIDRMKILANSIVQVETNELLKQTKKITRELFYTTAPLLYHLQIDIITQCIRFISQPSFLQTNDETLNEQTIITQPNLNFVLRILKLFLELISNSERQYIQILVEILFPNSLIDILFDLFLLVPKAQSKVFILHIFVKLMQISDNFNLNADAQQFLLQFLGFITTKGLDYGLSSNLRFAVMDLCFVIREREKQKQKSKIEQQDESNKITTEQLEIEKYSNYGESLRNLFTVMDVIKALTDQTKQIIFPQEFITQSISCGLELTKKEIENSNIFFNKEVDIQLIDFMNKNIGDNSESLSDSLIVNFITGLSNDFITDTKYSTYTLLHNIPVVHLKMRIKLLYLSNIFIKNVLNDVDFSLSTGMSMLVDAIRSTKAYILYSIKIKLINMILDRTGNAETVGDIELDTVKASNISTYKDTIFYQAYKQLHKNAYRTFRKAEYYQTWRVLYVGMHSTDSGGPYRDSITSMCGDICSTRLPLFILCPNGRTNSGLNRDRWIPSVFSPQTRIPNNIKNFYIFIGQLMGMAMRTKNLLNLQFPSLLWKPLVHESVTIEDIEAIDMQSFTFINEMEKDVKQTKTMNTDVDMNNEEKCKDNIDFLFDSIMSELNFDIVGSDMQTYELVSDGSNIPITTANYKEYCLKYREYRLQEFSRQVNYIRQGLYSVVPWPMLTLLTASELEELICGKPVIDVELLKQQTEYKHPADRHTTPYIKRFWTVLADKFNEEQKKLFLIFVWGRSTLPTRPEDFQCKFSIQKLESSGDVDKTLPKENPTVSR</sequence>
<evidence type="ECO:0000313" key="5">
    <source>
        <dbReference type="EMBL" id="CAF0951775.1"/>
    </source>
</evidence>
<dbReference type="PROSITE" id="PS50237">
    <property type="entry name" value="HECT"/>
    <property type="match status" value="1"/>
</dbReference>
<comment type="caution">
    <text evidence="2">Lacks conserved residue(s) required for the propagation of feature annotation.</text>
</comment>
<dbReference type="CDD" id="cd11709">
    <property type="entry name" value="SPRY"/>
    <property type="match status" value="1"/>
</dbReference>
<name>A0A814D0Q5_9BILA</name>
<organism evidence="5 7">
    <name type="scientific">Didymodactylos carnosus</name>
    <dbReference type="NCBI Taxonomy" id="1234261"/>
    <lineage>
        <taxon>Eukaryota</taxon>
        <taxon>Metazoa</taxon>
        <taxon>Spiralia</taxon>
        <taxon>Gnathifera</taxon>
        <taxon>Rotifera</taxon>
        <taxon>Eurotatoria</taxon>
        <taxon>Bdelloidea</taxon>
        <taxon>Philodinida</taxon>
        <taxon>Philodinidae</taxon>
        <taxon>Didymodactylos</taxon>
    </lineage>
</organism>
<evidence type="ECO:0000256" key="1">
    <source>
        <dbReference type="ARBA" id="ARBA00022786"/>
    </source>
</evidence>
<evidence type="ECO:0000259" key="3">
    <source>
        <dbReference type="PROSITE" id="PS50188"/>
    </source>
</evidence>
<evidence type="ECO:0000256" key="2">
    <source>
        <dbReference type="PROSITE-ProRule" id="PRU00104"/>
    </source>
</evidence>
<gene>
    <name evidence="5" type="ORF">GPM918_LOCUS11284</name>
    <name evidence="6" type="ORF">SRO942_LOCUS11283</name>
</gene>
<dbReference type="InterPro" id="IPR042469">
    <property type="entry name" value="HECTD3"/>
</dbReference>
<dbReference type="SUPFAM" id="SSF49899">
    <property type="entry name" value="Concanavalin A-like lectins/glucanases"/>
    <property type="match status" value="1"/>
</dbReference>
<keyword evidence="7" id="KW-1185">Reference proteome</keyword>
<accession>A0A814D0Q5</accession>
<evidence type="ECO:0000313" key="6">
    <source>
        <dbReference type="EMBL" id="CAF3727396.1"/>
    </source>
</evidence>
<dbReference type="Gene3D" id="2.60.120.920">
    <property type="match status" value="1"/>
</dbReference>
<dbReference type="EMBL" id="CAJOBC010002322">
    <property type="protein sequence ID" value="CAF3727396.1"/>
    <property type="molecule type" value="Genomic_DNA"/>
</dbReference>
<dbReference type="Gene3D" id="3.30.2160.10">
    <property type="entry name" value="Hect, E3 ligase catalytic domain"/>
    <property type="match status" value="1"/>
</dbReference>
<dbReference type="Gene3D" id="3.30.2410.10">
    <property type="entry name" value="Hect, E3 ligase catalytic domain"/>
    <property type="match status" value="1"/>
</dbReference>
<protein>
    <recommendedName>
        <fullName evidence="8">B30.2/SPRY domain-containing protein</fullName>
    </recommendedName>
</protein>
<dbReference type="Gene3D" id="3.90.1750.10">
    <property type="entry name" value="Hect, E3 ligase catalytic domains"/>
    <property type="match status" value="1"/>
</dbReference>
<dbReference type="InterPro" id="IPR000569">
    <property type="entry name" value="HECT_dom"/>
</dbReference>
<feature type="domain" description="B30.2/SPRY" evidence="3">
    <location>
        <begin position="1761"/>
        <end position="1979"/>
    </location>
</feature>
<dbReference type="EMBL" id="CAJNOQ010002323">
    <property type="protein sequence ID" value="CAF0951775.1"/>
    <property type="molecule type" value="Genomic_DNA"/>
</dbReference>
<comment type="caution">
    <text evidence="5">The sequence shown here is derived from an EMBL/GenBank/DDBJ whole genome shotgun (WGS) entry which is preliminary data.</text>
</comment>
<dbReference type="Proteomes" id="UP000663829">
    <property type="component" value="Unassembled WGS sequence"/>
</dbReference>
<feature type="domain" description="HECT" evidence="4">
    <location>
        <begin position="3240"/>
        <end position="3577"/>
    </location>
</feature>
<dbReference type="PANTHER" id="PTHR46654">
    <property type="entry name" value="E3 UBIQUITIN-PROTEIN LIGASE HECTD3"/>
    <property type="match status" value="1"/>
</dbReference>